<feature type="domain" description="3'-5' exonuclease" evidence="1">
    <location>
        <begin position="789"/>
        <end position="978"/>
    </location>
</feature>
<accession>A0A976FPT4</accession>
<dbReference type="InterPro" id="IPR002562">
    <property type="entry name" value="3'-5'_exonuclease_dom"/>
</dbReference>
<dbReference type="Pfam" id="PF08907">
    <property type="entry name" value="DUF1853"/>
    <property type="match status" value="1"/>
</dbReference>
<dbReference type="OrthoDB" id="10261556at2759"/>
<dbReference type="CDD" id="cd04332">
    <property type="entry name" value="YbaK_like"/>
    <property type="match status" value="1"/>
</dbReference>
<dbReference type="GO" id="GO:0003676">
    <property type="term" value="F:nucleic acid binding"/>
    <property type="evidence" value="ECO:0007669"/>
    <property type="project" value="InterPro"/>
</dbReference>
<evidence type="ECO:0000313" key="3">
    <source>
        <dbReference type="Proteomes" id="UP000294530"/>
    </source>
</evidence>
<protein>
    <recommendedName>
        <fullName evidence="1">3'-5' exonuclease domain-containing protein</fullName>
    </recommendedName>
</protein>
<dbReference type="Pfam" id="PF01612">
    <property type="entry name" value="DNA_pol_A_exo1"/>
    <property type="match status" value="1"/>
</dbReference>
<dbReference type="AlphaFoldDB" id="A0A976FPT4"/>
<dbReference type="KEGG" id="blac:94344155"/>
<proteinExistence type="predicted"/>
<dbReference type="PANTHER" id="PTHR47765">
    <property type="entry name" value="3'-5' EXONUCLEASE DOMAIN-CONTAINING PROTEIN"/>
    <property type="match status" value="1"/>
</dbReference>
<keyword evidence="3" id="KW-1185">Reference proteome</keyword>
<sequence>MCSRLPRPVSIPKVVRDLLWTITSPPILSKDQFPVLPAEFGVKALNLEVVVDWLNALILDPSPLFAFLQDTTSNGRSVALGVYFSTLLEFWLRFCPHLQMEKFDIGKQIVSSTNRTVGQLKFLFRCCIQNGSENCEKQQDFHVESSIKFFLLNPVENSNKETRLLSLEQYVGPHLGENLAWRVQEVNRKLAMRRGESVNEWLTEHYSENVQSHIVLRGYLFEPLSNFHSTSRITVDHDWIFHRNPVKIAQDTTTLKTQLNSSISSDHLRGWWTADLELDLPAKVRANDRAILGDSRFVILPKLHWLSPVVAVEDPYSGQIVLHGDTRFHLQDEEALTLEELIVFVRRHFQKDAIPADSKKSGKVAVPLLVAEIVKCLNDVAENKIIYWNELSRGFIIDPKCWDPSPLSQEPVRYKRTLHQSVQTGYGTREYEVRSTDCDEGFIKPDVVKEVESRHCFIDPASIGPHELCHELVSVFREKSNRSTYADLKRSTRDLFQWRKANSEEAPEFISDRTAYLRACFNCLILAVNDSDEVKQSCRVGYLLLDVFNEFESGNFGISSSQECLEWLTMLQRVASVSDQWEFLNLILRAIDLTITADKVAQWKNSGKNSQFSFIDELVAVQNPRWNSFVVEVVRVFRIGKLLPGHQKLDFTTGDARSVKKIFANFVEQEDWQHAERLVTVVPDLDMIQVLCKRLSMLNMTKALKRLQEIAARSSTISMPTTLAKGISLEQPIDHVRNRSLCTNVCEFKWTYVDTLEKMEEVIRSLKMLEARISDVKVATGNQSIVCNMLVAIDCEWRPQYLTKAQTSYTRDEPRNQFDDDQDDQGCVSIYQLAVGDIVYVVDVQVLGAAAAAPLSYIWRPSSLLMLIGFCVSSDLRRIKNSFPDLLQVLIKNENIDLNPRSPLLALELKHLALSRHIPAQYWGLSKLYSECLGLQLDKEQQCSDWGTRPLSTCQLEYAARDAYAVQRLFKHLIADMSFVGGDNFIGKIVQDLLKRYDVDRNFSCPKTVATTLQPLGKEHVQMALVAHGLEARFFKYERGEQTRVVVKSIAMLVRRGTSMHNFKDITYAVVVLALDRYIDMQALAHLLAVDTKDISLADQETLIRVFGYPRGCLGPIGLREQQTTQVIVDSCLEAENCLLCGAGLADEVYAIAPTELIRTVDAVIAPISTEKYLIRDKIN</sequence>
<dbReference type="Gene3D" id="3.30.420.10">
    <property type="entry name" value="Ribonuclease H-like superfamily/Ribonuclease H"/>
    <property type="match status" value="1"/>
</dbReference>
<dbReference type="GeneID" id="94344155"/>
<dbReference type="InterPro" id="IPR015003">
    <property type="entry name" value="DUF1853"/>
</dbReference>
<dbReference type="RefSeq" id="XP_067819905.1">
    <property type="nucleotide sequence ID" value="XM_067958484.1"/>
</dbReference>
<evidence type="ECO:0000259" key="1">
    <source>
        <dbReference type="SMART" id="SM00474"/>
    </source>
</evidence>
<gene>
    <name evidence="2" type="ORF">CCR75_000376</name>
</gene>
<name>A0A976FPT4_BRELC</name>
<dbReference type="InterPro" id="IPR007214">
    <property type="entry name" value="YbaK/aa-tRNA-synth-assoc-dom"/>
</dbReference>
<dbReference type="InterPro" id="IPR052408">
    <property type="entry name" value="Exonuclease_MUT-7-like"/>
</dbReference>
<comment type="caution">
    <text evidence="2">The sequence shown here is derived from an EMBL/GenBank/DDBJ whole genome shotgun (WGS) entry which is preliminary data.</text>
</comment>
<dbReference type="GO" id="GO:0008408">
    <property type="term" value="F:3'-5' exonuclease activity"/>
    <property type="evidence" value="ECO:0007669"/>
    <property type="project" value="InterPro"/>
</dbReference>
<organism evidence="2 3">
    <name type="scientific">Bremia lactucae</name>
    <name type="common">Lettuce downy mildew</name>
    <dbReference type="NCBI Taxonomy" id="4779"/>
    <lineage>
        <taxon>Eukaryota</taxon>
        <taxon>Sar</taxon>
        <taxon>Stramenopiles</taxon>
        <taxon>Oomycota</taxon>
        <taxon>Peronosporomycetes</taxon>
        <taxon>Peronosporales</taxon>
        <taxon>Peronosporaceae</taxon>
        <taxon>Bremia</taxon>
    </lineage>
</organism>
<dbReference type="SUPFAM" id="SSF53098">
    <property type="entry name" value="Ribonuclease H-like"/>
    <property type="match status" value="1"/>
</dbReference>
<dbReference type="GO" id="GO:0002161">
    <property type="term" value="F:aminoacyl-tRNA deacylase activity"/>
    <property type="evidence" value="ECO:0007669"/>
    <property type="project" value="InterPro"/>
</dbReference>
<dbReference type="Gene3D" id="3.90.960.10">
    <property type="entry name" value="YbaK/aminoacyl-tRNA synthetase-associated domain"/>
    <property type="match status" value="1"/>
</dbReference>
<dbReference type="Proteomes" id="UP000294530">
    <property type="component" value="Unassembled WGS sequence"/>
</dbReference>
<dbReference type="InterPro" id="IPR012337">
    <property type="entry name" value="RNaseH-like_sf"/>
</dbReference>
<dbReference type="Pfam" id="PF04073">
    <property type="entry name" value="tRNA_edit"/>
    <property type="match status" value="1"/>
</dbReference>
<dbReference type="SUPFAM" id="SSF55826">
    <property type="entry name" value="YbaK/ProRS associated domain"/>
    <property type="match status" value="1"/>
</dbReference>
<dbReference type="InterPro" id="IPR036754">
    <property type="entry name" value="YbaK/aa-tRNA-synt-asso_dom_sf"/>
</dbReference>
<dbReference type="EMBL" id="SHOA02000014">
    <property type="protein sequence ID" value="TDH70406.1"/>
    <property type="molecule type" value="Genomic_DNA"/>
</dbReference>
<evidence type="ECO:0000313" key="2">
    <source>
        <dbReference type="EMBL" id="TDH70406.1"/>
    </source>
</evidence>
<dbReference type="PANTHER" id="PTHR47765:SF2">
    <property type="entry name" value="EXONUCLEASE MUT-7 HOMOLOG"/>
    <property type="match status" value="1"/>
</dbReference>
<dbReference type="SMART" id="SM00474">
    <property type="entry name" value="35EXOc"/>
    <property type="match status" value="1"/>
</dbReference>
<reference evidence="2 3" key="1">
    <citation type="journal article" date="2021" name="Genome Biol.">
        <title>AFLAP: assembly-free linkage analysis pipeline using k-mers from genome sequencing data.</title>
        <authorList>
            <person name="Fletcher K."/>
            <person name="Zhang L."/>
            <person name="Gil J."/>
            <person name="Han R."/>
            <person name="Cavanaugh K."/>
            <person name="Michelmore R."/>
        </authorList>
    </citation>
    <scope>NUCLEOTIDE SEQUENCE [LARGE SCALE GENOMIC DNA]</scope>
    <source>
        <strain evidence="2 3">SF5</strain>
    </source>
</reference>
<dbReference type="InterPro" id="IPR036397">
    <property type="entry name" value="RNaseH_sf"/>
</dbReference>